<gene>
    <name evidence="3" type="primary">rpiA</name>
</gene>
<dbReference type="SUPFAM" id="SSF100950">
    <property type="entry name" value="NagB/RpiA/CoA transferase-like"/>
    <property type="match status" value="1"/>
</dbReference>
<dbReference type="NCBIfam" id="TIGR00021">
    <property type="entry name" value="rpiA"/>
    <property type="match status" value="1"/>
</dbReference>
<dbReference type="FunFam" id="3.40.50.1360:FF:000001">
    <property type="entry name" value="Ribose-5-phosphate isomerase A"/>
    <property type="match status" value="1"/>
</dbReference>
<dbReference type="GO" id="GO:0004751">
    <property type="term" value="F:ribose-5-phosphate isomerase activity"/>
    <property type="evidence" value="ECO:0007669"/>
    <property type="project" value="UniProtKB-UniRule"/>
</dbReference>
<protein>
    <recommendedName>
        <fullName evidence="3">Ribose-5-phosphate isomerase A</fullName>
        <ecNumber evidence="3">5.3.1.6</ecNumber>
    </recommendedName>
    <alternativeName>
        <fullName evidence="3">Phosphoriboisomerase A</fullName>
        <shortName evidence="3">PRI</shortName>
    </alternativeName>
</protein>
<comment type="subunit">
    <text evidence="3">Homodimer.</text>
</comment>
<evidence type="ECO:0000256" key="1">
    <source>
        <dbReference type="ARBA" id="ARBA00001713"/>
    </source>
</evidence>
<feature type="binding site" evidence="3">
    <location>
        <begin position="85"/>
        <end position="88"/>
    </location>
    <ligand>
        <name>substrate</name>
    </ligand>
</feature>
<dbReference type="GO" id="GO:0009052">
    <property type="term" value="P:pentose-phosphate shunt, non-oxidative branch"/>
    <property type="evidence" value="ECO:0007669"/>
    <property type="project" value="UniProtKB-UniRule"/>
</dbReference>
<feature type="binding site" evidence="3">
    <location>
        <begin position="98"/>
        <end position="101"/>
    </location>
    <ligand>
        <name>substrate</name>
    </ligand>
</feature>
<accession>E0XWQ9</accession>
<keyword evidence="2 3" id="KW-0413">Isomerase</keyword>
<dbReference type="GO" id="GO:0006014">
    <property type="term" value="P:D-ribose metabolic process"/>
    <property type="evidence" value="ECO:0007669"/>
    <property type="project" value="TreeGrafter"/>
</dbReference>
<feature type="binding site" evidence="3">
    <location>
        <position position="125"/>
    </location>
    <ligand>
        <name>substrate</name>
    </ligand>
</feature>
<evidence type="ECO:0000256" key="3">
    <source>
        <dbReference type="HAMAP-Rule" id="MF_00170"/>
    </source>
</evidence>
<feature type="binding site" evidence="3">
    <location>
        <begin position="32"/>
        <end position="35"/>
    </location>
    <ligand>
        <name>substrate</name>
    </ligand>
</feature>
<dbReference type="AlphaFoldDB" id="E0XWQ9"/>
<organism evidence="4">
    <name type="scientific">uncultured Pseudomonadales bacterium HF0010_05E14</name>
    <dbReference type="NCBI Taxonomy" id="710778"/>
    <lineage>
        <taxon>Bacteria</taxon>
        <taxon>Pseudomonadati</taxon>
        <taxon>Pseudomonadota</taxon>
        <taxon>Gammaproteobacteria</taxon>
        <taxon>Pseudomonadales</taxon>
        <taxon>environmental samples</taxon>
    </lineage>
</organism>
<evidence type="ECO:0000256" key="2">
    <source>
        <dbReference type="ARBA" id="ARBA00023235"/>
    </source>
</evidence>
<comment type="function">
    <text evidence="3">Catalyzes the reversible conversion of ribose-5-phosphate to ribulose 5-phosphate.</text>
</comment>
<dbReference type="HAMAP" id="MF_00170">
    <property type="entry name" value="Rib_5P_isom_A"/>
    <property type="match status" value="1"/>
</dbReference>
<dbReference type="EC" id="5.3.1.6" evidence="3"/>
<reference evidence="4" key="1">
    <citation type="journal article" date="2011" name="Environ. Microbiol.">
        <title>Time-series analyses of Monterey Bay coastal microbial picoplankton using a 'genome proxy' microarray.</title>
        <authorList>
            <person name="Rich V.I."/>
            <person name="Pham V.D."/>
            <person name="Eppley J."/>
            <person name="Shi Y."/>
            <person name="DeLong E.F."/>
        </authorList>
    </citation>
    <scope>NUCLEOTIDE SEQUENCE</scope>
</reference>
<dbReference type="SUPFAM" id="SSF75445">
    <property type="entry name" value="D-ribose-5-phosphate isomerase (RpiA), lid domain"/>
    <property type="match status" value="1"/>
</dbReference>
<dbReference type="Gene3D" id="3.40.50.1360">
    <property type="match status" value="1"/>
</dbReference>
<dbReference type="NCBIfam" id="NF001924">
    <property type="entry name" value="PRK00702.1"/>
    <property type="match status" value="1"/>
</dbReference>
<proteinExistence type="inferred from homology"/>
<dbReference type="PANTHER" id="PTHR11934:SF0">
    <property type="entry name" value="RIBOSE-5-PHOSPHATE ISOMERASE"/>
    <property type="match status" value="1"/>
</dbReference>
<dbReference type="UniPathway" id="UPA00115">
    <property type="reaction ID" value="UER00412"/>
</dbReference>
<sequence length="229" mass="24808">MSQNKLKALCARAALDYILPKLHGRTILGIGTGSTTNLFIELMAQEKIRLKGAVASSIATKKLLEKHEIKVFKLDEVDSLELYIDGADESNSNLELVKGGGGALTQEKIVAAASKEFVCIIDHTKWVSNLGEFPLPIEVIPTSIKYVSKEIKEMGGDPEHRKGVITDNGNLIIDVKGLYPISKPKSIEKDLNNIAGVVTNGIFALRPADKIFVASNSEVSEYSRSLASS</sequence>
<dbReference type="GO" id="GO:0005829">
    <property type="term" value="C:cytosol"/>
    <property type="evidence" value="ECO:0007669"/>
    <property type="project" value="TreeGrafter"/>
</dbReference>
<evidence type="ECO:0000313" key="4">
    <source>
        <dbReference type="EMBL" id="ADI18850.1"/>
    </source>
</evidence>
<dbReference type="PANTHER" id="PTHR11934">
    <property type="entry name" value="RIBOSE-5-PHOSPHATE ISOMERASE"/>
    <property type="match status" value="1"/>
</dbReference>
<dbReference type="InterPro" id="IPR020672">
    <property type="entry name" value="Ribose5P_isomerase_typA_subgr"/>
</dbReference>
<comment type="catalytic activity">
    <reaction evidence="1 3">
        <text>aldehydo-D-ribose 5-phosphate = D-ribulose 5-phosphate</text>
        <dbReference type="Rhea" id="RHEA:14657"/>
        <dbReference type="ChEBI" id="CHEBI:58121"/>
        <dbReference type="ChEBI" id="CHEBI:58273"/>
        <dbReference type="EC" id="5.3.1.6"/>
    </reaction>
</comment>
<dbReference type="Gene3D" id="3.30.70.260">
    <property type="match status" value="1"/>
</dbReference>
<dbReference type="CDD" id="cd01398">
    <property type="entry name" value="RPI_A"/>
    <property type="match status" value="1"/>
</dbReference>
<dbReference type="EMBL" id="GU474902">
    <property type="protein sequence ID" value="ADI18850.1"/>
    <property type="molecule type" value="Genomic_DNA"/>
</dbReference>
<dbReference type="Pfam" id="PF06026">
    <property type="entry name" value="Rib_5-P_isom_A"/>
    <property type="match status" value="1"/>
</dbReference>
<dbReference type="InterPro" id="IPR037171">
    <property type="entry name" value="NagB/RpiA_transferase-like"/>
</dbReference>
<comment type="pathway">
    <text evidence="3">Carbohydrate degradation; pentose phosphate pathway; D-ribose 5-phosphate from D-ribulose 5-phosphate (non-oxidative stage): step 1/1.</text>
</comment>
<name>E0XWQ9_9GAMM</name>
<dbReference type="InterPro" id="IPR004788">
    <property type="entry name" value="Ribose5P_isomerase_type_A"/>
</dbReference>
<feature type="active site" description="Proton acceptor" evidence="3">
    <location>
        <position position="107"/>
    </location>
</feature>
<comment type="similarity">
    <text evidence="3">Belongs to the ribose 5-phosphate isomerase family.</text>
</comment>